<feature type="compositionally biased region" description="Basic and acidic residues" evidence="1">
    <location>
        <begin position="241"/>
        <end position="254"/>
    </location>
</feature>
<dbReference type="InterPro" id="IPR013927">
    <property type="entry name" value="TF_Opi1_Ccg-8"/>
</dbReference>
<comment type="caution">
    <text evidence="2">The sequence shown here is derived from an EMBL/GenBank/DDBJ whole genome shotgun (WGS) entry which is preliminary data.</text>
</comment>
<dbReference type="GO" id="GO:0005783">
    <property type="term" value="C:endoplasmic reticulum"/>
    <property type="evidence" value="ECO:0007669"/>
    <property type="project" value="TreeGrafter"/>
</dbReference>
<dbReference type="PANTHER" id="PTHR38406:SF1">
    <property type="entry name" value="TRANSCRIPTIONAL REPRESSOR OPI1"/>
    <property type="match status" value="1"/>
</dbReference>
<evidence type="ECO:0000313" key="2">
    <source>
        <dbReference type="EMBL" id="KAH0967844.1"/>
    </source>
</evidence>
<feature type="region of interest" description="Disordered" evidence="1">
    <location>
        <begin position="78"/>
        <end position="99"/>
    </location>
</feature>
<feature type="region of interest" description="Disordered" evidence="1">
    <location>
        <begin position="368"/>
        <end position="396"/>
    </location>
</feature>
<feature type="region of interest" description="Disordered" evidence="1">
    <location>
        <begin position="117"/>
        <end position="150"/>
    </location>
</feature>
<organism evidence="2 3">
    <name type="scientific">Hirsutella rhossiliensis</name>
    <dbReference type="NCBI Taxonomy" id="111463"/>
    <lineage>
        <taxon>Eukaryota</taxon>
        <taxon>Fungi</taxon>
        <taxon>Dikarya</taxon>
        <taxon>Ascomycota</taxon>
        <taxon>Pezizomycotina</taxon>
        <taxon>Sordariomycetes</taxon>
        <taxon>Hypocreomycetidae</taxon>
        <taxon>Hypocreales</taxon>
        <taxon>Ophiocordycipitaceae</taxon>
        <taxon>Hirsutella</taxon>
    </lineage>
</organism>
<feature type="compositionally biased region" description="Polar residues" evidence="1">
    <location>
        <begin position="263"/>
        <end position="282"/>
    </location>
</feature>
<accession>A0A9P8N8T8</accession>
<dbReference type="GO" id="GO:0006357">
    <property type="term" value="P:regulation of transcription by RNA polymerase II"/>
    <property type="evidence" value="ECO:0007669"/>
    <property type="project" value="TreeGrafter"/>
</dbReference>
<dbReference type="GO" id="GO:0005634">
    <property type="term" value="C:nucleus"/>
    <property type="evidence" value="ECO:0007669"/>
    <property type="project" value="TreeGrafter"/>
</dbReference>
<feature type="region of interest" description="Disordered" evidence="1">
    <location>
        <begin position="1"/>
        <end position="63"/>
    </location>
</feature>
<dbReference type="OrthoDB" id="2441642at2759"/>
<dbReference type="RefSeq" id="XP_044725357.1">
    <property type="nucleotide sequence ID" value="XM_044858957.1"/>
</dbReference>
<evidence type="ECO:0000313" key="3">
    <source>
        <dbReference type="Proteomes" id="UP000824596"/>
    </source>
</evidence>
<dbReference type="GO" id="GO:0008654">
    <property type="term" value="P:phospholipid biosynthetic process"/>
    <property type="evidence" value="ECO:0007669"/>
    <property type="project" value="TreeGrafter"/>
</dbReference>
<reference evidence="2" key="1">
    <citation type="submission" date="2021-09" db="EMBL/GenBank/DDBJ databases">
        <title>A high-quality genome of the endoparasitic fungus Hirsutella rhossiliensis with a comparison of Hirsutella genomes reveals transposable elements contributing to genome size variation.</title>
        <authorList>
            <person name="Lin R."/>
            <person name="Jiao Y."/>
            <person name="Sun X."/>
            <person name="Ling J."/>
            <person name="Xie B."/>
            <person name="Cheng X."/>
        </authorList>
    </citation>
    <scope>NUCLEOTIDE SEQUENCE</scope>
    <source>
        <strain evidence="2">HR02</strain>
    </source>
</reference>
<dbReference type="GeneID" id="68349615"/>
<evidence type="ECO:0000256" key="1">
    <source>
        <dbReference type="SAM" id="MobiDB-lite"/>
    </source>
</evidence>
<proteinExistence type="predicted"/>
<feature type="compositionally biased region" description="Pro residues" evidence="1">
    <location>
        <begin position="7"/>
        <end position="19"/>
    </location>
</feature>
<protein>
    <submittedName>
        <fullName evidence="2">Transcription factor opi1 domain-containing protein</fullName>
    </submittedName>
</protein>
<feature type="compositionally biased region" description="Polar residues" evidence="1">
    <location>
        <begin position="80"/>
        <end position="99"/>
    </location>
</feature>
<dbReference type="PANTHER" id="PTHR38406">
    <property type="entry name" value="TRANSCRIPTIONAL REPRESSOR OPI1"/>
    <property type="match status" value="1"/>
</dbReference>
<dbReference type="AlphaFoldDB" id="A0A9P8N8T8"/>
<sequence>MASMQFSPPPDIDPLPTKLPPLKSHDRDTMLPSLSSLTADVPPPPPSNWPTLNSPLAYRPPQSLAYQVDSPATMDLDASSVVSTATSDRQFDGASNTGLTLDDPDVRLAAEALGDLRADSGSLPAMSPRARSAQPTPHSRRPGSPQHEPLLSLLTTSHPLLASTIGGASSAYGGAKNFSPRFKSSAEYVEGYLTPIANTVNSVGRVTGVEGGVRWFLGANRRHASSSDSDLGGNSNKRRKVDSERDMAGQDHARGMQKLWAEESSQFTPRTPRRLSSTSTVDTLPAYDEMRSPAYTETTGPQNPPRSSPSAAPWQSRLIMSTSGLSVAMSAESLRSLKYCLRWLRWTNDHMGRVIGTLKSTLEEYERTTPERARIQGSAGEAGSDDEASEAAPEQSRVELANRINSLNGDVLKTLQDAINTVSKYAGGALPENARVLVRRHLTSLPQRFRVATMSSAPEGGDGDSESAIRDGAQKVLVLAKEGLDMVTQISGVVDGTIVTAEEWCERVGRKRQNSGEEEQEPAVCRQEPDGDVKVN</sequence>
<dbReference type="Pfam" id="PF08618">
    <property type="entry name" value="Opi1"/>
    <property type="match status" value="2"/>
</dbReference>
<keyword evidence="3" id="KW-1185">Reference proteome</keyword>
<dbReference type="GO" id="GO:0030968">
    <property type="term" value="P:endoplasmic reticulum unfolded protein response"/>
    <property type="evidence" value="ECO:0007669"/>
    <property type="project" value="TreeGrafter"/>
</dbReference>
<feature type="region of interest" description="Disordered" evidence="1">
    <location>
        <begin position="222"/>
        <end position="314"/>
    </location>
</feature>
<dbReference type="Proteomes" id="UP000824596">
    <property type="component" value="Unassembled WGS sequence"/>
</dbReference>
<dbReference type="GO" id="GO:0003714">
    <property type="term" value="F:transcription corepressor activity"/>
    <property type="evidence" value="ECO:0007669"/>
    <property type="project" value="InterPro"/>
</dbReference>
<feature type="compositionally biased region" description="Basic and acidic residues" evidence="1">
    <location>
        <begin position="527"/>
        <end position="536"/>
    </location>
</feature>
<dbReference type="EMBL" id="JAIZPD010000001">
    <property type="protein sequence ID" value="KAH0967844.1"/>
    <property type="molecule type" value="Genomic_DNA"/>
</dbReference>
<feature type="compositionally biased region" description="Low complexity" evidence="1">
    <location>
        <begin position="226"/>
        <end position="235"/>
    </location>
</feature>
<name>A0A9P8N8T8_9HYPO</name>
<gene>
    <name evidence="2" type="ORF">HRG_00486</name>
</gene>
<feature type="region of interest" description="Disordered" evidence="1">
    <location>
        <begin position="508"/>
        <end position="536"/>
    </location>
</feature>